<name>A0ACB0IU32_TRIPR</name>
<evidence type="ECO:0000313" key="1">
    <source>
        <dbReference type="EMBL" id="CAJ2635108.1"/>
    </source>
</evidence>
<dbReference type="EMBL" id="CASHSV030000002">
    <property type="protein sequence ID" value="CAJ2635108.1"/>
    <property type="molecule type" value="Genomic_DNA"/>
</dbReference>
<gene>
    <name evidence="1" type="ORF">MILVUS5_LOCUS5865</name>
</gene>
<evidence type="ECO:0000313" key="2">
    <source>
        <dbReference type="Proteomes" id="UP001177021"/>
    </source>
</evidence>
<proteinExistence type="predicted"/>
<organism evidence="1 2">
    <name type="scientific">Trifolium pratense</name>
    <name type="common">Red clover</name>
    <dbReference type="NCBI Taxonomy" id="57577"/>
    <lineage>
        <taxon>Eukaryota</taxon>
        <taxon>Viridiplantae</taxon>
        <taxon>Streptophyta</taxon>
        <taxon>Embryophyta</taxon>
        <taxon>Tracheophyta</taxon>
        <taxon>Spermatophyta</taxon>
        <taxon>Magnoliopsida</taxon>
        <taxon>eudicotyledons</taxon>
        <taxon>Gunneridae</taxon>
        <taxon>Pentapetalae</taxon>
        <taxon>rosids</taxon>
        <taxon>fabids</taxon>
        <taxon>Fabales</taxon>
        <taxon>Fabaceae</taxon>
        <taxon>Papilionoideae</taxon>
        <taxon>50 kb inversion clade</taxon>
        <taxon>NPAAA clade</taxon>
        <taxon>Hologalegina</taxon>
        <taxon>IRL clade</taxon>
        <taxon>Trifolieae</taxon>
        <taxon>Trifolium</taxon>
    </lineage>
</organism>
<accession>A0ACB0IU32</accession>
<protein>
    <submittedName>
        <fullName evidence="1">Uncharacterized protein</fullName>
    </submittedName>
</protein>
<dbReference type="Proteomes" id="UP001177021">
    <property type="component" value="Unassembled WGS sequence"/>
</dbReference>
<reference evidence="1" key="1">
    <citation type="submission" date="2023-10" db="EMBL/GenBank/DDBJ databases">
        <authorList>
            <person name="Rodriguez Cubillos JULIANA M."/>
            <person name="De Vega J."/>
        </authorList>
    </citation>
    <scope>NUCLEOTIDE SEQUENCE</scope>
</reference>
<keyword evidence="2" id="KW-1185">Reference proteome</keyword>
<comment type="caution">
    <text evidence="1">The sequence shown here is derived from an EMBL/GenBank/DDBJ whole genome shotgun (WGS) entry which is preliminary data.</text>
</comment>
<sequence length="142" mass="16642">MNSSARKFYTIFMFFCLVIILLISTSESMGTFPHRCIKKSTTWEEKHCIFDIPTDNWKCNSTCVNLEHAVSGICQSDQHPLNFPTNCYCSFKCNENMPRKFYIISTFLYLVLFISAYGTNCWRNKKHLHTHIAQLHRLKTSL</sequence>